<sequence>MFADREAANCGFTAEPSPAGVYLRRTLTVWDCRFWLASITAVRGTVSSSSSLPGAGFSRKDIPGHQRWKSEPSVRLSVTEAAGETLRRSPAERRRNNNKPS</sequence>
<feature type="compositionally biased region" description="Basic and acidic residues" evidence="1">
    <location>
        <begin position="85"/>
        <end position="95"/>
    </location>
</feature>
<gene>
    <name evidence="2" type="ORF">PLEPLA_LOCUS9958</name>
</gene>
<evidence type="ECO:0000313" key="3">
    <source>
        <dbReference type="Proteomes" id="UP001153269"/>
    </source>
</evidence>
<evidence type="ECO:0000313" key="2">
    <source>
        <dbReference type="EMBL" id="CAB1422069.1"/>
    </source>
</evidence>
<name>A0A9N7U1I7_PLEPL</name>
<dbReference type="EMBL" id="CADEAL010000558">
    <property type="protein sequence ID" value="CAB1422069.1"/>
    <property type="molecule type" value="Genomic_DNA"/>
</dbReference>
<feature type="compositionally biased region" description="Basic and acidic residues" evidence="1">
    <location>
        <begin position="58"/>
        <end position="72"/>
    </location>
</feature>
<proteinExistence type="predicted"/>
<dbReference type="Proteomes" id="UP001153269">
    <property type="component" value="Unassembled WGS sequence"/>
</dbReference>
<protein>
    <submittedName>
        <fullName evidence="2">Uncharacterized protein</fullName>
    </submittedName>
</protein>
<dbReference type="AlphaFoldDB" id="A0A9N7U1I7"/>
<feature type="region of interest" description="Disordered" evidence="1">
    <location>
        <begin position="45"/>
        <end position="101"/>
    </location>
</feature>
<organism evidence="2 3">
    <name type="scientific">Pleuronectes platessa</name>
    <name type="common">European plaice</name>
    <dbReference type="NCBI Taxonomy" id="8262"/>
    <lineage>
        <taxon>Eukaryota</taxon>
        <taxon>Metazoa</taxon>
        <taxon>Chordata</taxon>
        <taxon>Craniata</taxon>
        <taxon>Vertebrata</taxon>
        <taxon>Euteleostomi</taxon>
        <taxon>Actinopterygii</taxon>
        <taxon>Neopterygii</taxon>
        <taxon>Teleostei</taxon>
        <taxon>Neoteleostei</taxon>
        <taxon>Acanthomorphata</taxon>
        <taxon>Carangaria</taxon>
        <taxon>Pleuronectiformes</taxon>
        <taxon>Pleuronectoidei</taxon>
        <taxon>Pleuronectidae</taxon>
        <taxon>Pleuronectes</taxon>
    </lineage>
</organism>
<evidence type="ECO:0000256" key="1">
    <source>
        <dbReference type="SAM" id="MobiDB-lite"/>
    </source>
</evidence>
<accession>A0A9N7U1I7</accession>
<keyword evidence="3" id="KW-1185">Reference proteome</keyword>
<reference evidence="2" key="1">
    <citation type="submission" date="2020-03" db="EMBL/GenBank/DDBJ databases">
        <authorList>
            <person name="Weist P."/>
        </authorList>
    </citation>
    <scope>NUCLEOTIDE SEQUENCE</scope>
</reference>
<comment type="caution">
    <text evidence="2">The sequence shown here is derived from an EMBL/GenBank/DDBJ whole genome shotgun (WGS) entry which is preliminary data.</text>
</comment>